<dbReference type="GO" id="GO:0003677">
    <property type="term" value="F:DNA binding"/>
    <property type="evidence" value="ECO:0007669"/>
    <property type="project" value="UniProtKB-KW"/>
</dbReference>
<dbReference type="PANTHER" id="PTHR33204">
    <property type="entry name" value="TRANSCRIPTIONAL REGULATOR, MARR FAMILY"/>
    <property type="match status" value="1"/>
</dbReference>
<keyword evidence="3" id="KW-0804">Transcription</keyword>
<dbReference type="EMBL" id="CADCWF010000075">
    <property type="protein sequence ID" value="CAA9545349.1"/>
    <property type="molecule type" value="Genomic_DNA"/>
</dbReference>
<evidence type="ECO:0000259" key="5">
    <source>
        <dbReference type="PROSITE" id="PS51118"/>
    </source>
</evidence>
<keyword evidence="2" id="KW-0238">DNA-binding</keyword>
<keyword evidence="1" id="KW-0805">Transcription regulation</keyword>
<reference evidence="6" key="1">
    <citation type="submission" date="2020-02" db="EMBL/GenBank/DDBJ databases">
        <authorList>
            <person name="Meier V. D."/>
        </authorList>
    </citation>
    <scope>NUCLEOTIDE SEQUENCE</scope>
    <source>
        <strain evidence="6">AVDCRST_MAG59</strain>
    </source>
</reference>
<proteinExistence type="predicted"/>
<organism evidence="6">
    <name type="scientific">uncultured Thermomicrobiales bacterium</name>
    <dbReference type="NCBI Taxonomy" id="1645740"/>
    <lineage>
        <taxon>Bacteria</taxon>
        <taxon>Pseudomonadati</taxon>
        <taxon>Thermomicrobiota</taxon>
        <taxon>Thermomicrobia</taxon>
        <taxon>Thermomicrobiales</taxon>
        <taxon>environmental samples</taxon>
    </lineage>
</organism>
<dbReference type="InterPro" id="IPR036390">
    <property type="entry name" value="WH_DNA-bd_sf"/>
</dbReference>
<dbReference type="GO" id="GO:0006355">
    <property type="term" value="P:regulation of DNA-templated transcription"/>
    <property type="evidence" value="ECO:0007669"/>
    <property type="project" value="UniProtKB-ARBA"/>
</dbReference>
<evidence type="ECO:0000256" key="3">
    <source>
        <dbReference type="ARBA" id="ARBA00023163"/>
    </source>
</evidence>
<dbReference type="PROSITE" id="PS51118">
    <property type="entry name" value="HTH_HXLR"/>
    <property type="match status" value="1"/>
</dbReference>
<name>A0A6J4UAC5_9BACT</name>
<evidence type="ECO:0000256" key="2">
    <source>
        <dbReference type="ARBA" id="ARBA00023125"/>
    </source>
</evidence>
<dbReference type="CDD" id="cd00090">
    <property type="entry name" value="HTH_ARSR"/>
    <property type="match status" value="1"/>
</dbReference>
<sequence length="163" mass="17337">MFDDYTHRFENAGCADPELRRLYGAFMLLQEKWTLFIVHHLLGGPRGFNELGRTALGVNTTTLSQRLDLLERAGLLTRTVHSTMPPRTSYELTEAGRGLAPVIEAIGAWGERFAGSAACAGEQLPCPLSGTADGERADAAAPAGSGPSVPARGSEQGGSEPNR</sequence>
<feature type="domain" description="HTH hxlR-type" evidence="5">
    <location>
        <begin position="14"/>
        <end position="118"/>
    </location>
</feature>
<protein>
    <submittedName>
        <fullName evidence="6">Transcriptional regulator, HxlR family</fullName>
    </submittedName>
</protein>
<dbReference type="InterPro" id="IPR011991">
    <property type="entry name" value="ArsR-like_HTH"/>
</dbReference>
<evidence type="ECO:0000313" key="6">
    <source>
        <dbReference type="EMBL" id="CAA9545349.1"/>
    </source>
</evidence>
<dbReference type="SUPFAM" id="SSF46785">
    <property type="entry name" value="Winged helix' DNA-binding domain"/>
    <property type="match status" value="1"/>
</dbReference>
<dbReference type="InterPro" id="IPR036388">
    <property type="entry name" value="WH-like_DNA-bd_sf"/>
</dbReference>
<dbReference type="Gene3D" id="1.10.10.10">
    <property type="entry name" value="Winged helix-like DNA-binding domain superfamily/Winged helix DNA-binding domain"/>
    <property type="match status" value="1"/>
</dbReference>
<evidence type="ECO:0000256" key="1">
    <source>
        <dbReference type="ARBA" id="ARBA00023015"/>
    </source>
</evidence>
<dbReference type="InterPro" id="IPR002577">
    <property type="entry name" value="HTH_HxlR"/>
</dbReference>
<gene>
    <name evidence="6" type="ORF">AVDCRST_MAG59-1226</name>
</gene>
<evidence type="ECO:0000256" key="4">
    <source>
        <dbReference type="SAM" id="MobiDB-lite"/>
    </source>
</evidence>
<dbReference type="AlphaFoldDB" id="A0A6J4UAC5"/>
<accession>A0A6J4UAC5</accession>
<dbReference type="PANTHER" id="PTHR33204:SF37">
    <property type="entry name" value="HTH-TYPE TRANSCRIPTIONAL REGULATOR YODB"/>
    <property type="match status" value="1"/>
</dbReference>
<dbReference type="Pfam" id="PF01638">
    <property type="entry name" value="HxlR"/>
    <property type="match status" value="1"/>
</dbReference>
<feature type="compositionally biased region" description="Low complexity" evidence="4">
    <location>
        <begin position="139"/>
        <end position="154"/>
    </location>
</feature>
<feature type="region of interest" description="Disordered" evidence="4">
    <location>
        <begin position="124"/>
        <end position="163"/>
    </location>
</feature>